<dbReference type="KEGG" id="abra:BN85303340"/>
<dbReference type="RefSeq" id="WP_030004216.1">
    <property type="nucleotide sequence ID" value="NC_022549.1"/>
</dbReference>
<dbReference type="STRING" id="61635.BN85303340"/>
<dbReference type="GO" id="GO:1902600">
    <property type="term" value="P:proton transmembrane transport"/>
    <property type="evidence" value="ECO:0007669"/>
    <property type="project" value="InterPro"/>
</dbReference>
<evidence type="ECO:0000256" key="3">
    <source>
        <dbReference type="ARBA" id="ARBA00022989"/>
    </source>
</evidence>
<keyword evidence="3 5" id="KW-1133">Transmembrane helix</keyword>
<dbReference type="Pfam" id="PF00999">
    <property type="entry name" value="Na_H_Exchanger"/>
    <property type="match status" value="1"/>
</dbReference>
<dbReference type="GO" id="GO:0016020">
    <property type="term" value="C:membrane"/>
    <property type="evidence" value="ECO:0007669"/>
    <property type="project" value="UniProtKB-SubCell"/>
</dbReference>
<dbReference type="AlphaFoldDB" id="U4KMK2"/>
<dbReference type="OrthoDB" id="9778229at2"/>
<feature type="transmembrane region" description="Helical" evidence="5">
    <location>
        <begin position="189"/>
        <end position="209"/>
    </location>
</feature>
<dbReference type="InterPro" id="IPR006153">
    <property type="entry name" value="Cation/H_exchanger_TM"/>
</dbReference>
<feature type="transmembrane region" description="Helical" evidence="5">
    <location>
        <begin position="147"/>
        <end position="169"/>
    </location>
</feature>
<reference evidence="7 8" key="1">
    <citation type="journal article" date="2013" name="J. Mol. Microbiol. Biotechnol.">
        <title>Analysis of the Complete Genomes of Acholeplasma brassicae , A. palmae and A. laidlawii and Their Comparison to the Obligate Parasites from ' Candidatus Phytoplasma'.</title>
        <authorList>
            <person name="Kube M."/>
            <person name="Siewert C."/>
            <person name="Migdoll A.M."/>
            <person name="Duduk B."/>
            <person name="Holz S."/>
            <person name="Rabus R."/>
            <person name="Seemuller E."/>
            <person name="Mitrovic J."/>
            <person name="Muller I."/>
            <person name="Buttner C."/>
            <person name="Reinhardt R."/>
        </authorList>
    </citation>
    <scope>NUCLEOTIDE SEQUENCE [LARGE SCALE GENOMIC DNA]</scope>
    <source>
        <strain evidence="8">0502</strain>
    </source>
</reference>
<evidence type="ECO:0000256" key="4">
    <source>
        <dbReference type="ARBA" id="ARBA00023136"/>
    </source>
</evidence>
<comment type="subcellular location">
    <subcellularLocation>
        <location evidence="1">Membrane</location>
        <topology evidence="1">Multi-pass membrane protein</topology>
    </subcellularLocation>
</comment>
<proteinExistence type="predicted"/>
<evidence type="ECO:0000256" key="5">
    <source>
        <dbReference type="SAM" id="Phobius"/>
    </source>
</evidence>
<dbReference type="Gene3D" id="1.20.1530.20">
    <property type="match status" value="1"/>
</dbReference>
<dbReference type="PANTHER" id="PTHR43021:SF2">
    <property type="entry name" value="CATION_H+ EXCHANGER DOMAIN-CONTAINING PROTEIN"/>
    <property type="match status" value="1"/>
</dbReference>
<evidence type="ECO:0000256" key="2">
    <source>
        <dbReference type="ARBA" id="ARBA00022692"/>
    </source>
</evidence>
<feature type="transmembrane region" description="Helical" evidence="5">
    <location>
        <begin position="272"/>
        <end position="303"/>
    </location>
</feature>
<dbReference type="PANTHER" id="PTHR43021">
    <property type="entry name" value="NA(+)/H(+) ANTIPORTER-RELATED"/>
    <property type="match status" value="1"/>
</dbReference>
<dbReference type="Proteomes" id="UP000032737">
    <property type="component" value="Chromosome"/>
</dbReference>
<feature type="transmembrane region" description="Helical" evidence="5">
    <location>
        <begin position="29"/>
        <end position="47"/>
    </location>
</feature>
<evidence type="ECO:0000313" key="7">
    <source>
        <dbReference type="EMBL" id="CCV65355.1"/>
    </source>
</evidence>
<feature type="domain" description="Cation/H+ exchanger transmembrane" evidence="6">
    <location>
        <begin position="12"/>
        <end position="368"/>
    </location>
</feature>
<keyword evidence="2 5" id="KW-0812">Transmembrane</keyword>
<feature type="transmembrane region" description="Helical" evidence="5">
    <location>
        <begin position="328"/>
        <end position="347"/>
    </location>
</feature>
<accession>U4KMK2</accession>
<feature type="transmembrane region" description="Helical" evidence="5">
    <location>
        <begin position="221"/>
        <end position="252"/>
    </location>
</feature>
<protein>
    <submittedName>
        <fullName evidence="7">Predicted cation/H+ exchanger</fullName>
    </submittedName>
</protein>
<dbReference type="GO" id="GO:0015297">
    <property type="term" value="F:antiporter activity"/>
    <property type="evidence" value="ECO:0007669"/>
    <property type="project" value="InterPro"/>
</dbReference>
<organism evidence="7 8">
    <name type="scientific">Acholeplasma brassicae</name>
    <dbReference type="NCBI Taxonomy" id="61635"/>
    <lineage>
        <taxon>Bacteria</taxon>
        <taxon>Bacillati</taxon>
        <taxon>Mycoplasmatota</taxon>
        <taxon>Mollicutes</taxon>
        <taxon>Acholeplasmatales</taxon>
        <taxon>Acholeplasmataceae</taxon>
        <taxon>Acholeplasma</taxon>
    </lineage>
</organism>
<gene>
    <name evidence="7" type="ORF">BN85303340</name>
</gene>
<dbReference type="InterPro" id="IPR038770">
    <property type="entry name" value="Na+/solute_symporter_sf"/>
</dbReference>
<dbReference type="HOGENOM" id="CLU_031031_2_1_14"/>
<feature type="transmembrane region" description="Helical" evidence="5">
    <location>
        <begin position="113"/>
        <end position="135"/>
    </location>
</feature>
<feature type="transmembrane region" description="Helical" evidence="5">
    <location>
        <begin position="353"/>
        <end position="369"/>
    </location>
</feature>
<feature type="transmembrane region" description="Helical" evidence="5">
    <location>
        <begin position="53"/>
        <end position="74"/>
    </location>
</feature>
<feature type="transmembrane region" description="Helical" evidence="5">
    <location>
        <begin position="6"/>
        <end position="22"/>
    </location>
</feature>
<keyword evidence="4 5" id="KW-0472">Membrane</keyword>
<evidence type="ECO:0000313" key="8">
    <source>
        <dbReference type="Proteomes" id="UP000032737"/>
    </source>
</evidence>
<evidence type="ECO:0000256" key="1">
    <source>
        <dbReference type="ARBA" id="ARBA00004141"/>
    </source>
</evidence>
<sequence length="410" mass="43542">MEVLLKLAIVVVVGMIGGKIATKFKLPSVSGYLVAGLFLGPSFFDLVTKTDSVNFEIISELALSFIAFSIGSEFVYSEIKKMGKNVVVITLLEVIGAIGVVFSVMYFVFNQDFALSIVIASMSAATAPAATLMVMKQYRAHGPVTKTLLPVVALDDVFGIIAFGIALAVAKMSLNTSGSSGVMMFFEPVIEIVGSIGLGVLIGVVLAVVAKKQQTKDDLQIVSITAIALATGLSNWLGLSSLLTNIVVGTVLVNLLKHSGRVFGSVNDFVPIFYVLFFTLAGASLDLSILVSVGSMGIAYIFARGIGKYLGAFMGASIVKAPDTVRKYLGFALLPQGGISIGLSVIVRQQLPQYATMITTIIMFSVLVYETSGPIFAKIAISKAKEINGLDRMVDESLSEPIIKQEFVME</sequence>
<dbReference type="EMBL" id="FO681348">
    <property type="protein sequence ID" value="CCV65355.1"/>
    <property type="molecule type" value="Genomic_DNA"/>
</dbReference>
<evidence type="ECO:0000259" key="6">
    <source>
        <dbReference type="Pfam" id="PF00999"/>
    </source>
</evidence>
<name>U4KMK2_9MOLU</name>
<keyword evidence="8" id="KW-1185">Reference proteome</keyword>
<feature type="transmembrane region" description="Helical" evidence="5">
    <location>
        <begin position="86"/>
        <end position="107"/>
    </location>
</feature>